<evidence type="ECO:0008006" key="3">
    <source>
        <dbReference type="Google" id="ProtNLM"/>
    </source>
</evidence>
<dbReference type="Gene3D" id="3.40.1350.10">
    <property type="match status" value="1"/>
</dbReference>
<dbReference type="Proteomes" id="UP000199183">
    <property type="component" value="Unassembled WGS sequence"/>
</dbReference>
<dbReference type="OrthoDB" id="570199at2"/>
<reference evidence="1 2" key="1">
    <citation type="submission" date="2016-10" db="EMBL/GenBank/DDBJ databases">
        <authorList>
            <person name="de Groot N.N."/>
        </authorList>
    </citation>
    <scope>NUCLEOTIDE SEQUENCE [LARGE SCALE GENOMIC DNA]</scope>
    <source>
        <strain evidence="1 2">DSM 21799</strain>
    </source>
</reference>
<organism evidence="1 2">
    <name type="scientific">Paramicrobacterium humi</name>
    <dbReference type="NCBI Taxonomy" id="640635"/>
    <lineage>
        <taxon>Bacteria</taxon>
        <taxon>Bacillati</taxon>
        <taxon>Actinomycetota</taxon>
        <taxon>Actinomycetes</taxon>
        <taxon>Micrococcales</taxon>
        <taxon>Microbacteriaceae</taxon>
        <taxon>Paramicrobacterium</taxon>
    </lineage>
</organism>
<accession>A0A1H4KE31</accession>
<protein>
    <recommendedName>
        <fullName evidence="3">DUF91 domain-containing protein</fullName>
    </recommendedName>
</protein>
<sequence length="314" mass="35465">MTYRDSSDEFDCEADLESFLEVVLPQLLASLDMNVMIIGRQVSAGPRCRIDLLAIDWDGTVYVIELKLGAALPETTAQVLDYLNAIENRSPEEFIRLARDEHGIDLLNAFQQEFGLPLPEAINETQHAIVIAQSFHSRTENNLLYLRNRGHQITAFTYGMNVDGVALSPACIEDGESEASSARWPLQERRRRPRVATQMAAPGYAPRIDLQWFWHLYAPRFVADIVLVQSAHRIYQAWMAAQMSEGSSLSTLSEGQFARQLRNLLESSGEWMRVYLLPGTRIDPFLPLIEQPSTRTSRTDGHRIVAYQRKTGAG</sequence>
<evidence type="ECO:0000313" key="1">
    <source>
        <dbReference type="EMBL" id="SEB56707.1"/>
    </source>
</evidence>
<gene>
    <name evidence="1" type="ORF">SAMN04489806_1127</name>
</gene>
<name>A0A1H4KE31_9MICO</name>
<evidence type="ECO:0000313" key="2">
    <source>
        <dbReference type="Proteomes" id="UP000199183"/>
    </source>
</evidence>
<dbReference type="InterPro" id="IPR011856">
    <property type="entry name" value="tRNA_endonuc-like_dom_sf"/>
</dbReference>
<dbReference type="EMBL" id="FNRY01000001">
    <property type="protein sequence ID" value="SEB56707.1"/>
    <property type="molecule type" value="Genomic_DNA"/>
</dbReference>
<keyword evidence="2" id="KW-1185">Reference proteome</keyword>
<dbReference type="GO" id="GO:0003676">
    <property type="term" value="F:nucleic acid binding"/>
    <property type="evidence" value="ECO:0007669"/>
    <property type="project" value="InterPro"/>
</dbReference>
<proteinExistence type="predicted"/>
<dbReference type="RefSeq" id="WP_091181082.1">
    <property type="nucleotide sequence ID" value="NZ_FNRY01000001.1"/>
</dbReference>
<dbReference type="AlphaFoldDB" id="A0A1H4KE31"/>